<keyword evidence="1" id="KW-0732">Signal</keyword>
<feature type="domain" description="P-type ATPase A" evidence="2">
    <location>
        <begin position="56"/>
        <end position="122"/>
    </location>
</feature>
<evidence type="ECO:0000313" key="3">
    <source>
        <dbReference type="EMBL" id="CAF1107843.1"/>
    </source>
</evidence>
<dbReference type="PANTHER" id="PTHR24092">
    <property type="entry name" value="PROBABLE PHOSPHOLIPID-TRANSPORTING ATPASE"/>
    <property type="match status" value="1"/>
</dbReference>
<feature type="non-terminal residue" evidence="3">
    <location>
        <position position="235"/>
    </location>
</feature>
<dbReference type="SUPFAM" id="SSF81653">
    <property type="entry name" value="Calcium ATPase, transduction domain A"/>
    <property type="match status" value="1"/>
</dbReference>
<dbReference type="InterPro" id="IPR008250">
    <property type="entry name" value="ATPase_P-typ_transduc_dom_A_sf"/>
</dbReference>
<organism evidence="3 4">
    <name type="scientific">Brachionus calyciflorus</name>
    <dbReference type="NCBI Taxonomy" id="104777"/>
    <lineage>
        <taxon>Eukaryota</taxon>
        <taxon>Metazoa</taxon>
        <taxon>Spiralia</taxon>
        <taxon>Gnathifera</taxon>
        <taxon>Rotifera</taxon>
        <taxon>Eurotatoria</taxon>
        <taxon>Monogononta</taxon>
        <taxon>Pseudotrocha</taxon>
        <taxon>Ploima</taxon>
        <taxon>Brachionidae</taxon>
        <taxon>Brachionus</taxon>
    </lineage>
</organism>
<dbReference type="Gene3D" id="2.70.150.10">
    <property type="entry name" value="Calcium-transporting ATPase, cytoplasmic transduction domain A"/>
    <property type="match status" value="1"/>
</dbReference>
<accession>A0A814PM56</accession>
<dbReference type="GO" id="GO:0007030">
    <property type="term" value="P:Golgi organization"/>
    <property type="evidence" value="ECO:0007669"/>
    <property type="project" value="TreeGrafter"/>
</dbReference>
<dbReference type="GO" id="GO:0005886">
    <property type="term" value="C:plasma membrane"/>
    <property type="evidence" value="ECO:0007669"/>
    <property type="project" value="TreeGrafter"/>
</dbReference>
<keyword evidence="4" id="KW-1185">Reference proteome</keyword>
<dbReference type="InterPro" id="IPR059000">
    <property type="entry name" value="ATPase_P-type_domA"/>
</dbReference>
<evidence type="ECO:0000256" key="1">
    <source>
        <dbReference type="SAM" id="SignalP"/>
    </source>
</evidence>
<dbReference type="PANTHER" id="PTHR24092:SF190">
    <property type="entry name" value="PHOSPHOLIPID-TRANSPORTING ATPASE"/>
    <property type="match status" value="1"/>
</dbReference>
<proteinExistence type="predicted"/>
<dbReference type="GO" id="GO:0140326">
    <property type="term" value="F:ATPase-coupled intramembrane lipid transporter activity"/>
    <property type="evidence" value="ECO:0007669"/>
    <property type="project" value="TreeGrafter"/>
</dbReference>
<sequence length="235" mass="26606">MANLYFLFMLILQLIPIVSSLDPFSTLIPLLVVVILKALKDLNDDIKRHLNDYYLNSQPVKILNGTVLEDRKWRNISVGNVVLLKNNDCVPADMLILTTSEPNGLCFIDTAELDGETNLKSRQAVTDLNQIFEDNSPSKNFDHINSEISELNFDIGCEIPNQFLNQFVGTLKMDNGNEISLENNNILLRGCRIRNTQWCYGIVIFAGRDTKIMKNRGVSGFKQTHVSRCVNEITI</sequence>
<dbReference type="Pfam" id="PF00122">
    <property type="entry name" value="E1-E2_ATPase"/>
    <property type="match status" value="1"/>
</dbReference>
<comment type="caution">
    <text evidence="3">The sequence shown here is derived from an EMBL/GenBank/DDBJ whole genome shotgun (WGS) entry which is preliminary data.</text>
</comment>
<evidence type="ECO:0000313" key="4">
    <source>
        <dbReference type="Proteomes" id="UP000663879"/>
    </source>
</evidence>
<dbReference type="Proteomes" id="UP000663879">
    <property type="component" value="Unassembled WGS sequence"/>
</dbReference>
<dbReference type="OrthoDB" id="377733at2759"/>
<dbReference type="GO" id="GO:0005802">
    <property type="term" value="C:trans-Golgi network"/>
    <property type="evidence" value="ECO:0007669"/>
    <property type="project" value="TreeGrafter"/>
</dbReference>
<reference evidence="3" key="1">
    <citation type="submission" date="2021-02" db="EMBL/GenBank/DDBJ databases">
        <authorList>
            <person name="Nowell W R."/>
        </authorList>
    </citation>
    <scope>NUCLEOTIDE SEQUENCE</scope>
    <source>
        <strain evidence="3">Ploen Becks lab</strain>
    </source>
</reference>
<gene>
    <name evidence="3" type="ORF">OXX778_LOCUS21479</name>
</gene>
<feature type="signal peptide" evidence="1">
    <location>
        <begin position="1"/>
        <end position="20"/>
    </location>
</feature>
<protein>
    <recommendedName>
        <fullName evidence="2">P-type ATPase A domain-containing protein</fullName>
    </recommendedName>
</protein>
<evidence type="ECO:0000259" key="2">
    <source>
        <dbReference type="Pfam" id="PF00122"/>
    </source>
</evidence>
<dbReference type="GO" id="GO:0045332">
    <property type="term" value="P:phospholipid translocation"/>
    <property type="evidence" value="ECO:0007669"/>
    <property type="project" value="TreeGrafter"/>
</dbReference>
<dbReference type="AlphaFoldDB" id="A0A814PM56"/>
<name>A0A814PM56_9BILA</name>
<dbReference type="EMBL" id="CAJNOC010007971">
    <property type="protein sequence ID" value="CAF1107843.1"/>
    <property type="molecule type" value="Genomic_DNA"/>
</dbReference>
<feature type="chain" id="PRO_5032870440" description="P-type ATPase A domain-containing protein" evidence="1">
    <location>
        <begin position="21"/>
        <end position="235"/>
    </location>
</feature>